<proteinExistence type="predicted"/>
<dbReference type="AlphaFoldDB" id="A0A409XID0"/>
<evidence type="ECO:0000313" key="2">
    <source>
        <dbReference type="EMBL" id="PPQ90514.1"/>
    </source>
</evidence>
<evidence type="ECO:0000256" key="1">
    <source>
        <dbReference type="SAM" id="SignalP"/>
    </source>
</evidence>
<sequence length="396" mass="45113">MIETVLSLFAFLFAAAKMHIEGTKPEDIQTPDFIEKFLGYESGELLLALADLHSIVDVPIPQQLLSGYPDPQGKFRSAFHRDAPDARPIRLFHASLSDFLLDKGRSGDLYIDMEVYYTRFATSDINHAFNQCFCRNLFIATPINTINEELLYELSKFPMDLFFGSTFQHRDQALTLVPRLFHWAKTKKHDLYETFTDQYSSEIKSRLSTNHDVPQYVLTGMALCVNMALDDGKQQGIFDVEQTSGLRMPVTKTDLPLSNNMPLLFLHQALDRKPWNITDEHVMHITCGAIVHLRLFCRLLSQEIWIQGTRLLGIGWLDPDPIGKDHYFRLAHVLTHADYSVGSPGTVDNANYLVDSRKISDFAVALFDILTTQKNTDETLPHRPTLRTYTANALDL</sequence>
<dbReference type="EMBL" id="NHYD01001623">
    <property type="protein sequence ID" value="PPQ90514.1"/>
    <property type="molecule type" value="Genomic_DNA"/>
</dbReference>
<name>A0A409XID0_PSICY</name>
<evidence type="ECO:0000313" key="3">
    <source>
        <dbReference type="Proteomes" id="UP000283269"/>
    </source>
</evidence>
<reference evidence="2 3" key="1">
    <citation type="journal article" date="2018" name="Evol. Lett.">
        <title>Horizontal gene cluster transfer increased hallucinogenic mushroom diversity.</title>
        <authorList>
            <person name="Reynolds H.T."/>
            <person name="Vijayakumar V."/>
            <person name="Gluck-Thaler E."/>
            <person name="Korotkin H.B."/>
            <person name="Matheny P.B."/>
            <person name="Slot J.C."/>
        </authorList>
    </citation>
    <scope>NUCLEOTIDE SEQUENCE [LARGE SCALE GENOMIC DNA]</scope>
    <source>
        <strain evidence="2 3">2631</strain>
    </source>
</reference>
<dbReference type="InParanoid" id="A0A409XID0"/>
<feature type="chain" id="PRO_5019151751" evidence="1">
    <location>
        <begin position="23"/>
        <end position="396"/>
    </location>
</feature>
<keyword evidence="1" id="KW-0732">Signal</keyword>
<accession>A0A409XID0</accession>
<protein>
    <submittedName>
        <fullName evidence="2">Uncharacterized protein</fullName>
    </submittedName>
</protein>
<keyword evidence="3" id="KW-1185">Reference proteome</keyword>
<organism evidence="2 3">
    <name type="scientific">Psilocybe cyanescens</name>
    <dbReference type="NCBI Taxonomy" id="93625"/>
    <lineage>
        <taxon>Eukaryota</taxon>
        <taxon>Fungi</taxon>
        <taxon>Dikarya</taxon>
        <taxon>Basidiomycota</taxon>
        <taxon>Agaricomycotina</taxon>
        <taxon>Agaricomycetes</taxon>
        <taxon>Agaricomycetidae</taxon>
        <taxon>Agaricales</taxon>
        <taxon>Agaricineae</taxon>
        <taxon>Strophariaceae</taxon>
        <taxon>Psilocybe</taxon>
    </lineage>
</organism>
<gene>
    <name evidence="2" type="ORF">CVT25_014405</name>
</gene>
<dbReference type="Proteomes" id="UP000283269">
    <property type="component" value="Unassembled WGS sequence"/>
</dbReference>
<dbReference type="OrthoDB" id="3048899at2759"/>
<comment type="caution">
    <text evidence="2">The sequence shown here is derived from an EMBL/GenBank/DDBJ whole genome shotgun (WGS) entry which is preliminary data.</text>
</comment>
<feature type="signal peptide" evidence="1">
    <location>
        <begin position="1"/>
        <end position="22"/>
    </location>
</feature>